<dbReference type="InterPro" id="IPR044730">
    <property type="entry name" value="RNase_H-like_dom_plant"/>
</dbReference>
<evidence type="ECO:0000259" key="2">
    <source>
        <dbReference type="Pfam" id="PF13966"/>
    </source>
</evidence>
<dbReference type="InterPro" id="IPR052929">
    <property type="entry name" value="RNase_H-like_EbsB-rel"/>
</dbReference>
<evidence type="ECO:0000313" key="4">
    <source>
        <dbReference type="Proteomes" id="UP001318860"/>
    </source>
</evidence>
<dbReference type="Proteomes" id="UP001318860">
    <property type="component" value="Unassembled WGS sequence"/>
</dbReference>
<organism evidence="3 4">
    <name type="scientific">Rehmannia glutinosa</name>
    <name type="common">Chinese foxglove</name>
    <dbReference type="NCBI Taxonomy" id="99300"/>
    <lineage>
        <taxon>Eukaryota</taxon>
        <taxon>Viridiplantae</taxon>
        <taxon>Streptophyta</taxon>
        <taxon>Embryophyta</taxon>
        <taxon>Tracheophyta</taxon>
        <taxon>Spermatophyta</taxon>
        <taxon>Magnoliopsida</taxon>
        <taxon>eudicotyledons</taxon>
        <taxon>Gunneridae</taxon>
        <taxon>Pentapetalae</taxon>
        <taxon>asterids</taxon>
        <taxon>lamiids</taxon>
        <taxon>Lamiales</taxon>
        <taxon>Orobanchaceae</taxon>
        <taxon>Rehmannieae</taxon>
        <taxon>Rehmannia</taxon>
    </lineage>
</organism>
<proteinExistence type="predicted"/>
<keyword evidence="4" id="KW-1185">Reference proteome</keyword>
<protein>
    <submittedName>
        <fullName evidence="3">Uncharacterized protein</fullName>
    </submittedName>
</protein>
<dbReference type="PANTHER" id="PTHR47074:SF11">
    <property type="entry name" value="REVERSE TRANSCRIPTASE-LIKE PROTEIN"/>
    <property type="match status" value="1"/>
</dbReference>
<gene>
    <name evidence="3" type="ORF">DH2020_037388</name>
</gene>
<dbReference type="Gene3D" id="3.30.420.10">
    <property type="entry name" value="Ribonuclease H-like superfamily/Ribonuclease H"/>
    <property type="match status" value="1"/>
</dbReference>
<dbReference type="EMBL" id="JABTTQ020001694">
    <property type="protein sequence ID" value="KAK6128871.1"/>
    <property type="molecule type" value="Genomic_DNA"/>
</dbReference>
<feature type="domain" description="RNase H type-1" evidence="1">
    <location>
        <begin position="271"/>
        <end position="390"/>
    </location>
</feature>
<evidence type="ECO:0000313" key="3">
    <source>
        <dbReference type="EMBL" id="KAK6128871.1"/>
    </source>
</evidence>
<accession>A0ABR0V208</accession>
<dbReference type="Pfam" id="PF13966">
    <property type="entry name" value="zf-RVT"/>
    <property type="match status" value="1"/>
</dbReference>
<dbReference type="InterPro" id="IPR002156">
    <property type="entry name" value="RNaseH_domain"/>
</dbReference>
<feature type="domain" description="Reverse transcriptase zinc-binding" evidence="2">
    <location>
        <begin position="72"/>
        <end position="167"/>
    </location>
</feature>
<dbReference type="InterPro" id="IPR026960">
    <property type="entry name" value="RVT-Znf"/>
</dbReference>
<sequence>MQNPQKPVRCSEDIQIGLMVSDLIDGESKTWKTDIIRQIFNRQDADRICSMHISRRLPPDKMFWRYTSNGNFSVKSAYQVIKNQWEQSNTDITSSSNISSVWKKMWNFRLPPKIKHFIWRACLDTLPTKEKILQRGMTIDPPCGLCGEKTETLAHVILECNESVHIWSRCPLRMDTSQIKFASFKNFLWCTMSTYPQDVVEYLCIMAWCIWTARNKFYFEQKHFDGMRIQKTAQELFLEIFGDKTKTGAHKKSSINVAKWTPPPLGTFKLNTDGAIYTNGTIGLGFIIRDAEGNAILAGSKNSNLDGNSTIVEGLSLLFALQSACTAGIQGIHVESDCKVIIDGIQGKEISDPHGDLLIDDILSVAEAANCLSFKHIPREANGVAHSIAHFNRNPETEVVWSNEIPQPIADLLHRDVMNI</sequence>
<dbReference type="SUPFAM" id="SSF53098">
    <property type="entry name" value="Ribonuclease H-like"/>
    <property type="match status" value="1"/>
</dbReference>
<dbReference type="InterPro" id="IPR036397">
    <property type="entry name" value="RNaseH_sf"/>
</dbReference>
<dbReference type="InterPro" id="IPR012337">
    <property type="entry name" value="RNaseH-like_sf"/>
</dbReference>
<dbReference type="Pfam" id="PF13456">
    <property type="entry name" value="RVT_3"/>
    <property type="match status" value="1"/>
</dbReference>
<name>A0ABR0V208_REHGL</name>
<dbReference type="CDD" id="cd06222">
    <property type="entry name" value="RNase_H_like"/>
    <property type="match status" value="1"/>
</dbReference>
<comment type="caution">
    <text evidence="3">The sequence shown here is derived from an EMBL/GenBank/DDBJ whole genome shotgun (WGS) entry which is preliminary data.</text>
</comment>
<evidence type="ECO:0000259" key="1">
    <source>
        <dbReference type="Pfam" id="PF13456"/>
    </source>
</evidence>
<reference evidence="3 4" key="1">
    <citation type="journal article" date="2021" name="Comput. Struct. Biotechnol. J.">
        <title>De novo genome assembly of the potent medicinal plant Rehmannia glutinosa using nanopore technology.</title>
        <authorList>
            <person name="Ma L."/>
            <person name="Dong C."/>
            <person name="Song C."/>
            <person name="Wang X."/>
            <person name="Zheng X."/>
            <person name="Niu Y."/>
            <person name="Chen S."/>
            <person name="Feng W."/>
        </authorList>
    </citation>
    <scope>NUCLEOTIDE SEQUENCE [LARGE SCALE GENOMIC DNA]</scope>
    <source>
        <strain evidence="3">DH-2019</strain>
    </source>
</reference>
<dbReference type="PANTHER" id="PTHR47074">
    <property type="entry name" value="BNAC02G40300D PROTEIN"/>
    <property type="match status" value="1"/>
</dbReference>